<keyword evidence="4" id="KW-0804">Transcription</keyword>
<keyword evidence="5" id="KW-0539">Nucleus</keyword>
<protein>
    <submittedName>
        <fullName evidence="8">NAC domain containing protein</fullName>
    </submittedName>
</protein>
<dbReference type="GO" id="GO:0003677">
    <property type="term" value="F:DNA binding"/>
    <property type="evidence" value="ECO:0007669"/>
    <property type="project" value="UniProtKB-KW"/>
</dbReference>
<dbReference type="Pfam" id="PF02365">
    <property type="entry name" value="NAM"/>
    <property type="match status" value="1"/>
</dbReference>
<evidence type="ECO:0000256" key="1">
    <source>
        <dbReference type="ARBA" id="ARBA00004123"/>
    </source>
</evidence>
<feature type="compositionally biased region" description="Polar residues" evidence="6">
    <location>
        <begin position="331"/>
        <end position="343"/>
    </location>
</feature>
<sequence>MFHLGADSEMNSLVGFRFYPTDEEIIRLLKKKRLNPGFFVHTIKEIDFYSFEPWELPCHSEIQSEEEVWYFFCEPDYKYAKSRRVNRGTNEGTWKKTGNGSKIKRKYSTEVIGTKRILSFSCHDSASKKAKTEWVMHEIAVEDDPDYKKDFVVCRLERKREKKMLGVVSTKRKRDEKLGVSTNDGDQSCQNLTSKRSHIAEDTTRNHVVEKEDLVSNRTRVAENTVLASEVQATDHSISDSRDHVAENIVDNSVEAETRQFAEFNPQGDGYNGLNEASVLALQSPVYPEQELSYSNGSSCGNGLLNSEFDSEQVDDQFNSQRDFQNKDSPNESGQTTSDFLSSKSDEGVYLEDGSDMDSETFIAKVTIFFQY</sequence>
<dbReference type="GO" id="GO:0006355">
    <property type="term" value="P:regulation of DNA-templated transcription"/>
    <property type="evidence" value="ECO:0007669"/>
    <property type="project" value="InterPro"/>
</dbReference>
<dbReference type="EMBL" id="GFAY01000607">
    <property type="protein sequence ID" value="JAV45043.1"/>
    <property type="molecule type" value="Transcribed_RNA"/>
</dbReference>
<dbReference type="GO" id="GO:0005634">
    <property type="term" value="C:nucleus"/>
    <property type="evidence" value="ECO:0007669"/>
    <property type="project" value="UniProtKB-SubCell"/>
</dbReference>
<evidence type="ECO:0000313" key="8">
    <source>
        <dbReference type="EMBL" id="JAV45043.1"/>
    </source>
</evidence>
<comment type="subcellular location">
    <subcellularLocation>
        <location evidence="1">Nucleus</location>
    </subcellularLocation>
</comment>
<reference evidence="8" key="1">
    <citation type="submission" date="2016-12" db="EMBL/GenBank/DDBJ databases">
        <title>Transcriptomic, proteomic, and metabolomic analysis of Citrus limon response to graft inoculation by Candidatus Liberibacter asiaticus.</title>
        <authorList>
            <person name="Ramsey J."/>
            <person name="Chin E."/>
            <person name="Chavez J."/>
            <person name="Saha S."/>
            <person name="Mischuk D."/>
            <person name="Mahoney J."/>
            <person name="Mohr J."/>
            <person name="Robison F."/>
            <person name="Godfrey K."/>
            <person name="Levesque C."/>
            <person name="Foster L."/>
            <person name="Xu Y."/>
            <person name="Strickler S."/>
            <person name="Fernandez-Pozo N."/>
            <person name="Polek M.L."/>
            <person name="Giovannoni J."/>
            <person name="Mueller L.A."/>
            <person name="Slupsky C."/>
            <person name="Bruce J."/>
            <person name="Cilia M."/>
        </authorList>
    </citation>
    <scope>NUCLEOTIDE SEQUENCE</scope>
</reference>
<organism evidence="8">
    <name type="scientific">Citrus limon</name>
    <name type="common">Lemon</name>
    <name type="synonym">Citrus medica var. limon</name>
    <dbReference type="NCBI Taxonomy" id="2708"/>
    <lineage>
        <taxon>Eukaryota</taxon>
        <taxon>Viridiplantae</taxon>
        <taxon>Streptophyta</taxon>
        <taxon>Embryophyta</taxon>
        <taxon>Tracheophyta</taxon>
        <taxon>Spermatophyta</taxon>
        <taxon>Magnoliopsida</taxon>
        <taxon>eudicotyledons</taxon>
        <taxon>Gunneridae</taxon>
        <taxon>Pentapetalae</taxon>
        <taxon>rosids</taxon>
        <taxon>malvids</taxon>
        <taxon>Sapindales</taxon>
        <taxon>Rutaceae</taxon>
        <taxon>Aurantioideae</taxon>
        <taxon>Citrus</taxon>
    </lineage>
</organism>
<evidence type="ECO:0000256" key="2">
    <source>
        <dbReference type="ARBA" id="ARBA00023015"/>
    </source>
</evidence>
<evidence type="ECO:0000259" key="7">
    <source>
        <dbReference type="PROSITE" id="PS51005"/>
    </source>
</evidence>
<dbReference type="InterPro" id="IPR003441">
    <property type="entry name" value="NAC-dom"/>
</dbReference>
<dbReference type="Gene3D" id="2.170.150.80">
    <property type="entry name" value="NAC domain"/>
    <property type="match status" value="1"/>
</dbReference>
<dbReference type="AlphaFoldDB" id="A0A1S8AC32"/>
<keyword evidence="2" id="KW-0805">Transcription regulation</keyword>
<evidence type="ECO:0000256" key="4">
    <source>
        <dbReference type="ARBA" id="ARBA00023163"/>
    </source>
</evidence>
<dbReference type="SUPFAM" id="SSF101941">
    <property type="entry name" value="NAC domain"/>
    <property type="match status" value="1"/>
</dbReference>
<evidence type="ECO:0000256" key="3">
    <source>
        <dbReference type="ARBA" id="ARBA00023125"/>
    </source>
</evidence>
<feature type="region of interest" description="Disordered" evidence="6">
    <location>
        <begin position="321"/>
        <end position="354"/>
    </location>
</feature>
<dbReference type="PROSITE" id="PS51005">
    <property type="entry name" value="NAC"/>
    <property type="match status" value="1"/>
</dbReference>
<keyword evidence="3" id="KW-0238">DNA-binding</keyword>
<accession>A0A1S8AC32</accession>
<evidence type="ECO:0000256" key="6">
    <source>
        <dbReference type="SAM" id="MobiDB-lite"/>
    </source>
</evidence>
<proteinExistence type="predicted"/>
<dbReference type="PANTHER" id="PTHR31989">
    <property type="entry name" value="NAC DOMAIN-CONTAINING PROTEIN 82-RELATED"/>
    <property type="match status" value="1"/>
</dbReference>
<feature type="domain" description="NAC" evidence="7">
    <location>
        <begin position="12"/>
        <end position="159"/>
    </location>
</feature>
<dbReference type="InterPro" id="IPR036093">
    <property type="entry name" value="NAC_dom_sf"/>
</dbReference>
<evidence type="ECO:0000256" key="5">
    <source>
        <dbReference type="ARBA" id="ARBA00023242"/>
    </source>
</evidence>
<name>A0A1S8AC32_CITLI</name>